<evidence type="ECO:0000313" key="2">
    <source>
        <dbReference type="Proteomes" id="UP001244427"/>
    </source>
</evidence>
<dbReference type="EMBL" id="JAUSXV010000001">
    <property type="protein sequence ID" value="MDQ0646009.1"/>
    <property type="molecule type" value="Genomic_DNA"/>
</dbReference>
<accession>A0AAW8ESV9</accession>
<name>A0AAW8ESV9_9MICO</name>
<proteinExistence type="predicted"/>
<evidence type="ECO:0000313" key="1">
    <source>
        <dbReference type="EMBL" id="MDQ0646009.1"/>
    </source>
</evidence>
<comment type="caution">
    <text evidence="1">The sequence shown here is derived from an EMBL/GenBank/DDBJ whole genome shotgun (WGS) entry which is preliminary data.</text>
</comment>
<keyword evidence="2" id="KW-1185">Reference proteome</keyword>
<dbReference type="AlphaFoldDB" id="A0AAW8ESV9"/>
<gene>
    <name evidence="1" type="ORF">QFZ53_000205</name>
</gene>
<sequence length="195" mass="21329">MLSKEVDMNWLNFACLAVLARRPVGSSLRLALGYRGAMSDAVALHVDEDGFFCLVAPDTYRGFVDEDWELEQLLTHFAGQMNAESLFIAYPGPYDTNETVVVADGHGDAPVLRQAVGAVNVGPGGLWLTDYTQLTMAAQFDDEAPTASYAIRLPIAEGRHRVDLRQLDGVPRYVLTITPLADDGREPVSAVPWFS</sequence>
<dbReference type="Proteomes" id="UP001244427">
    <property type="component" value="Unassembled WGS sequence"/>
</dbReference>
<organism evidence="1 2">
    <name type="scientific">Microbacterium natoriense</name>
    <dbReference type="NCBI Taxonomy" id="284570"/>
    <lineage>
        <taxon>Bacteria</taxon>
        <taxon>Bacillati</taxon>
        <taxon>Actinomycetota</taxon>
        <taxon>Actinomycetes</taxon>
        <taxon>Micrococcales</taxon>
        <taxon>Microbacteriaceae</taxon>
        <taxon>Microbacterium</taxon>
    </lineage>
</organism>
<protein>
    <submittedName>
        <fullName evidence="1">Uncharacterized protein</fullName>
    </submittedName>
</protein>
<reference evidence="1 2" key="1">
    <citation type="submission" date="2023-07" db="EMBL/GenBank/DDBJ databases">
        <title>Comparative genomics of wheat-associated soil bacteria to identify genetic determinants of phenazine resistance.</title>
        <authorList>
            <person name="Mouncey N."/>
        </authorList>
    </citation>
    <scope>NUCLEOTIDE SEQUENCE [LARGE SCALE GENOMIC DNA]</scope>
    <source>
        <strain evidence="1 2">W4I9-1</strain>
    </source>
</reference>